<feature type="region of interest" description="Disordered" evidence="3">
    <location>
        <begin position="116"/>
        <end position="153"/>
    </location>
</feature>
<evidence type="ECO:0000256" key="1">
    <source>
        <dbReference type="ARBA" id="ARBA00009013"/>
    </source>
</evidence>
<comment type="similarity">
    <text evidence="1 2">Belongs to the anti-sigma-factor antagonist family.</text>
</comment>
<accession>A0ABW6VT82</accession>
<dbReference type="NCBIfam" id="TIGR00377">
    <property type="entry name" value="ant_ant_sig"/>
    <property type="match status" value="1"/>
</dbReference>
<proteinExistence type="inferred from homology"/>
<dbReference type="EMBL" id="JBIAZM010000002">
    <property type="protein sequence ID" value="MFF5199274.1"/>
    <property type="molecule type" value="Genomic_DNA"/>
</dbReference>
<evidence type="ECO:0000256" key="2">
    <source>
        <dbReference type="RuleBase" id="RU003749"/>
    </source>
</evidence>
<name>A0ABW6VT82_9ACTN</name>
<sequence>MSPDVLNDQGTVLVEPILSLTMSHDGPVSVISVVGEMDMSNAHLLIELVEQLCRAPTPRIALNLSAVRFLGAHGISALLRSGQLAAQAGGRLTLRNPSPFVLRVLGVTRLLRHLERDDTSTPTGARISGVVAPPPRRAAPPHQPLSPSVADQP</sequence>
<dbReference type="PROSITE" id="PS50801">
    <property type="entry name" value="STAS"/>
    <property type="match status" value="1"/>
</dbReference>
<dbReference type="CDD" id="cd07043">
    <property type="entry name" value="STAS_anti-anti-sigma_factors"/>
    <property type="match status" value="1"/>
</dbReference>
<keyword evidence="6" id="KW-1185">Reference proteome</keyword>
<evidence type="ECO:0000259" key="4">
    <source>
        <dbReference type="PROSITE" id="PS50801"/>
    </source>
</evidence>
<dbReference type="Gene3D" id="3.30.750.24">
    <property type="entry name" value="STAS domain"/>
    <property type="match status" value="1"/>
</dbReference>
<dbReference type="RefSeq" id="WP_387218599.1">
    <property type="nucleotide sequence ID" value="NZ_JBIAZM010000002.1"/>
</dbReference>
<feature type="compositionally biased region" description="Pro residues" evidence="3">
    <location>
        <begin position="132"/>
        <end position="144"/>
    </location>
</feature>
<evidence type="ECO:0000256" key="3">
    <source>
        <dbReference type="SAM" id="MobiDB-lite"/>
    </source>
</evidence>
<dbReference type="Pfam" id="PF13466">
    <property type="entry name" value="STAS_2"/>
    <property type="match status" value="1"/>
</dbReference>
<dbReference type="SUPFAM" id="SSF52091">
    <property type="entry name" value="SpoIIaa-like"/>
    <property type="match status" value="1"/>
</dbReference>
<reference evidence="5 6" key="1">
    <citation type="submission" date="2024-10" db="EMBL/GenBank/DDBJ databases">
        <title>The Natural Products Discovery Center: Release of the First 8490 Sequenced Strains for Exploring Actinobacteria Biosynthetic Diversity.</title>
        <authorList>
            <person name="Kalkreuter E."/>
            <person name="Kautsar S.A."/>
            <person name="Yang D."/>
            <person name="Bader C.D."/>
            <person name="Teijaro C.N."/>
            <person name="Fluegel L."/>
            <person name="Davis C.M."/>
            <person name="Simpson J.R."/>
            <person name="Lauterbach L."/>
            <person name="Steele A.D."/>
            <person name="Gui C."/>
            <person name="Meng S."/>
            <person name="Li G."/>
            <person name="Viehrig K."/>
            <person name="Ye F."/>
            <person name="Su P."/>
            <person name="Kiefer A.F."/>
            <person name="Nichols A."/>
            <person name="Cepeda A.J."/>
            <person name="Yan W."/>
            <person name="Fan B."/>
            <person name="Jiang Y."/>
            <person name="Adhikari A."/>
            <person name="Zheng C.-J."/>
            <person name="Schuster L."/>
            <person name="Cowan T.M."/>
            <person name="Smanski M.J."/>
            <person name="Chevrette M.G."/>
            <person name="De Carvalho L.P.S."/>
            <person name="Shen B."/>
        </authorList>
    </citation>
    <scope>NUCLEOTIDE SEQUENCE [LARGE SCALE GENOMIC DNA]</scope>
    <source>
        <strain evidence="5 6">NPDC000140</strain>
    </source>
</reference>
<protein>
    <recommendedName>
        <fullName evidence="2">Anti-sigma factor antagonist</fullName>
    </recommendedName>
</protein>
<dbReference type="InterPro" id="IPR058548">
    <property type="entry name" value="MlaB-like_STAS"/>
</dbReference>
<dbReference type="InterPro" id="IPR002645">
    <property type="entry name" value="STAS_dom"/>
</dbReference>
<feature type="domain" description="STAS" evidence="4">
    <location>
        <begin position="18"/>
        <end position="110"/>
    </location>
</feature>
<organism evidence="5 6">
    <name type="scientific">Micromonospora parva</name>
    <dbReference type="NCBI Taxonomy" id="1464048"/>
    <lineage>
        <taxon>Bacteria</taxon>
        <taxon>Bacillati</taxon>
        <taxon>Actinomycetota</taxon>
        <taxon>Actinomycetes</taxon>
        <taxon>Micromonosporales</taxon>
        <taxon>Micromonosporaceae</taxon>
        <taxon>Micromonospora</taxon>
    </lineage>
</organism>
<dbReference type="PANTHER" id="PTHR33495">
    <property type="entry name" value="ANTI-SIGMA FACTOR ANTAGONIST TM_1081-RELATED-RELATED"/>
    <property type="match status" value="1"/>
</dbReference>
<dbReference type="InterPro" id="IPR036513">
    <property type="entry name" value="STAS_dom_sf"/>
</dbReference>
<evidence type="ECO:0000313" key="5">
    <source>
        <dbReference type="EMBL" id="MFF5199274.1"/>
    </source>
</evidence>
<comment type="caution">
    <text evidence="5">The sequence shown here is derived from an EMBL/GenBank/DDBJ whole genome shotgun (WGS) entry which is preliminary data.</text>
</comment>
<dbReference type="PANTHER" id="PTHR33495:SF2">
    <property type="entry name" value="ANTI-SIGMA FACTOR ANTAGONIST TM_1081-RELATED"/>
    <property type="match status" value="1"/>
</dbReference>
<evidence type="ECO:0000313" key="6">
    <source>
        <dbReference type="Proteomes" id="UP001602287"/>
    </source>
</evidence>
<dbReference type="Proteomes" id="UP001602287">
    <property type="component" value="Unassembled WGS sequence"/>
</dbReference>
<gene>
    <name evidence="5" type="ORF">ACFY3B_06655</name>
</gene>
<dbReference type="InterPro" id="IPR003658">
    <property type="entry name" value="Anti-sigma_ant"/>
</dbReference>